<feature type="region of interest" description="Disordered" evidence="2">
    <location>
        <begin position="671"/>
        <end position="725"/>
    </location>
</feature>
<evidence type="ECO:0000313" key="4">
    <source>
        <dbReference type="Proteomes" id="UP001153737"/>
    </source>
</evidence>
<proteinExistence type="predicted"/>
<dbReference type="OrthoDB" id="6107953at2759"/>
<protein>
    <submittedName>
        <fullName evidence="3">Uncharacterized protein</fullName>
    </submittedName>
</protein>
<feature type="compositionally biased region" description="Basic and acidic residues" evidence="2">
    <location>
        <begin position="1080"/>
        <end position="1089"/>
    </location>
</feature>
<feature type="compositionally biased region" description="Polar residues" evidence="2">
    <location>
        <begin position="475"/>
        <end position="499"/>
    </location>
</feature>
<feature type="region of interest" description="Disordered" evidence="2">
    <location>
        <begin position="801"/>
        <end position="902"/>
    </location>
</feature>
<evidence type="ECO:0000256" key="1">
    <source>
        <dbReference type="SAM" id="Coils"/>
    </source>
</evidence>
<feature type="compositionally biased region" description="Polar residues" evidence="2">
    <location>
        <begin position="176"/>
        <end position="191"/>
    </location>
</feature>
<feature type="region of interest" description="Disordered" evidence="2">
    <location>
        <begin position="1080"/>
        <end position="1103"/>
    </location>
</feature>
<feature type="compositionally biased region" description="Low complexity" evidence="2">
    <location>
        <begin position="210"/>
        <end position="270"/>
    </location>
</feature>
<feature type="coiled-coil region" evidence="1">
    <location>
        <begin position="1297"/>
        <end position="1324"/>
    </location>
</feature>
<feature type="compositionally biased region" description="Polar residues" evidence="2">
    <location>
        <begin position="1091"/>
        <end position="1103"/>
    </location>
</feature>
<feature type="region of interest" description="Disordered" evidence="2">
    <location>
        <begin position="1266"/>
        <end position="1297"/>
    </location>
</feature>
<feature type="compositionally biased region" description="Basic and acidic residues" evidence="2">
    <location>
        <begin position="801"/>
        <end position="817"/>
    </location>
</feature>
<feature type="compositionally biased region" description="Polar residues" evidence="2">
    <location>
        <begin position="371"/>
        <end position="401"/>
    </location>
</feature>
<dbReference type="Proteomes" id="UP001153737">
    <property type="component" value="Chromosome 16"/>
</dbReference>
<feature type="compositionally biased region" description="Pro residues" evidence="2">
    <location>
        <begin position="97"/>
        <end position="119"/>
    </location>
</feature>
<feature type="compositionally biased region" description="Acidic residues" evidence="2">
    <location>
        <begin position="1266"/>
        <end position="1280"/>
    </location>
</feature>
<feature type="compositionally biased region" description="Pro residues" evidence="2">
    <location>
        <begin position="691"/>
        <end position="707"/>
    </location>
</feature>
<feature type="compositionally biased region" description="Polar residues" evidence="2">
    <location>
        <begin position="1"/>
        <end position="11"/>
    </location>
</feature>
<feature type="region of interest" description="Disordered" evidence="2">
    <location>
        <begin position="1171"/>
        <end position="1226"/>
    </location>
</feature>
<feature type="region of interest" description="Disordered" evidence="2">
    <location>
        <begin position="79"/>
        <end position="499"/>
    </location>
</feature>
<sequence length="1589" mass="180821">MDPPQCVQNAMMTKDKKPFTYTPGGIDLSEVRSPRMARRIERNAHLPGSGDNPRPTPHAHQNLDQLPASALAAMRPQPQVQVFPSPPPAMPFKGAGPVPPPPPPMGQGVPPPPPPPMVPLPTQKVKTGDNQVLERPDMTKIIPDNPMTLLRKTGGPQPRKSLVDEMFAQSGKPAPQMSSPMQSQNRYQPSYNEAPVSSVPQQPPSPIYKPQPEQQYQPKKLQQSQPQSPIHPDQRRIQQQPHQPQPQFDQYHPQHHQQQPQYYEPPRQQHSSPEVVREPPRYQPSVIERPMPAAAYQEPQPEVKTSTAHLGSLYIPPVDQQRRIVSPPAPPERNQDSPKIDSPSLREAPKPWQIKKTQQEETPAWAKKENQSTPSPATREQQAWPQSRPTRPNQPDQQQQPIGVRIEIRSQAAPPYQEYPDPEEKKPNAVYVTQPLVLKHPGPQMQVQRERNNQSANQIVNERRGERIIPIQIEGASQATPSAERSFQRQQSNPTQSNKFKIIQKFTNTDEDDTEPSPVTEHSPKFPQNFQQQQVSRGLQHNVNNGPHIRTVPIKMEGNEPQQQYVHPSEQVVPEPKKYTGSSIPGRSFRILQAMTAPDNNCANAIDQNEAFQYDEWEYNRPCLPYPYPPYWHHPNHPYPPSDGESTPRNTPTPVPFAPYWTPPYPYAEPYPTSEAESDSKSTPRNTPIPRNTPTPTPKPVHPPYWGPPIRQCSNKTKKEDNTEMCKSCRNTPNPWYYGYQDYNGGMSEEVPHYFDPYYYYYYYGYPPIYPPYPYYGIDPTDYGKEDDTENDTPTREIIEINASSEDKLKSCEERETPPSSLQCIENIDDDNEDNESDDDLSNDASDEEEDEDESESYMDDDMDNPHQLSVILEESERAESRMRSNSAMSNSTTIAENSEEENDFHDIGVSLPLKLCVTVSEEPNKQVVVEEGNIKTFDDTEMYASFTLRSPSSTPKKCSPCRLDEIPDAVTKKEIFMDEQKQEVETIVSDEGKESDESEDWWGILGEEDDLPVRKTYNSMNLRVIESELSTQQPDIEENNSVTNLPLSELEECCSSKEEIAANGDSIESDEKIIVREEEETTNNRETCEDYSSQNPPGSCFRNSKNIYETDENEEQVTDRKLMQVDDFASQFAQIQENFGSWNLKVLKKLETPKKPAKADISSNSTRLDIHSIESDGSGNKVDTNVVERETSTKIETISRESNGSVNEVDTDVVEEKTSTKSKTISRCSADYTKYNSSKSSELDDTKQQSSHSMNRMYAPIEIDSSDELDSSSDDNEDETTTKSDQFNNNTDEVKVPSIKERIQALKDSIEEKQKKIQENKVEIRITDQVYSETRSKSRSKTTSTKSSVKSLEEFSEEEMDSGVTSDMSRHISDSEEFPELRRLTRYQRAATHSRLFKLLQDECDMEEQQERDAQFSRRNNLTLPLHETDSSISKDFRVTERLINETVQSFLRHKKAHAFRNMADDKLHAAAAKVLEEELELFETPSTDCSSFLSPLRNGTGYSTTVPTPQEFNDEYRQYYESWKNADVTVNSSDCWSLGKNGTVVGSLAKCPRITSPQNIHQKMIKLLEQPQHLPPRTKTNDVTSAS</sequence>
<evidence type="ECO:0000256" key="2">
    <source>
        <dbReference type="SAM" id="MobiDB-lite"/>
    </source>
</evidence>
<reference evidence="3" key="2">
    <citation type="submission" date="2022-10" db="EMBL/GenBank/DDBJ databases">
        <authorList>
            <consortium name="ENA_rothamsted_submissions"/>
            <consortium name="culmorum"/>
            <person name="King R."/>
        </authorList>
    </citation>
    <scope>NUCLEOTIDE SEQUENCE</scope>
</reference>
<feature type="region of interest" description="Disordered" evidence="2">
    <location>
        <begin position="1331"/>
        <end position="1375"/>
    </location>
</feature>
<gene>
    <name evidence="3" type="ORF">PHAECO_LOCUS5127</name>
</gene>
<dbReference type="EMBL" id="OU896722">
    <property type="protein sequence ID" value="CAH1154628.1"/>
    <property type="molecule type" value="Genomic_DNA"/>
</dbReference>
<keyword evidence="1" id="KW-0175">Coiled coil</keyword>
<feature type="compositionally biased region" description="Acidic residues" evidence="2">
    <location>
        <begin position="827"/>
        <end position="863"/>
    </location>
</feature>
<feature type="compositionally biased region" description="Basic and acidic residues" evidence="2">
    <location>
        <begin position="1187"/>
        <end position="1200"/>
    </location>
</feature>
<reference evidence="3" key="1">
    <citation type="submission" date="2022-01" db="EMBL/GenBank/DDBJ databases">
        <authorList>
            <person name="King R."/>
        </authorList>
    </citation>
    <scope>NUCLEOTIDE SEQUENCE</scope>
</reference>
<feature type="compositionally biased region" description="Basic and acidic residues" evidence="2">
    <location>
        <begin position="29"/>
        <end position="44"/>
    </location>
</feature>
<feature type="region of interest" description="Disordered" evidence="2">
    <location>
        <begin position="1"/>
        <end position="67"/>
    </location>
</feature>
<organism evidence="3 4">
    <name type="scientific">Phaedon cochleariae</name>
    <name type="common">Mustard beetle</name>
    <dbReference type="NCBI Taxonomy" id="80249"/>
    <lineage>
        <taxon>Eukaryota</taxon>
        <taxon>Metazoa</taxon>
        <taxon>Ecdysozoa</taxon>
        <taxon>Arthropoda</taxon>
        <taxon>Hexapoda</taxon>
        <taxon>Insecta</taxon>
        <taxon>Pterygota</taxon>
        <taxon>Neoptera</taxon>
        <taxon>Endopterygota</taxon>
        <taxon>Coleoptera</taxon>
        <taxon>Polyphaga</taxon>
        <taxon>Cucujiformia</taxon>
        <taxon>Chrysomeloidea</taxon>
        <taxon>Chrysomelidae</taxon>
        <taxon>Chrysomelinae</taxon>
        <taxon>Chrysomelini</taxon>
        <taxon>Phaedon</taxon>
    </lineage>
</organism>
<feature type="compositionally biased region" description="Low complexity" evidence="2">
    <location>
        <begin position="1342"/>
        <end position="1351"/>
    </location>
</feature>
<accession>A0A9P0GSM1</accession>
<name>A0A9P0GSM1_PHACE</name>
<evidence type="ECO:0000313" key="3">
    <source>
        <dbReference type="EMBL" id="CAH1154628.1"/>
    </source>
</evidence>
<keyword evidence="4" id="KW-1185">Reference proteome</keyword>